<dbReference type="Gene3D" id="3.30.70.270">
    <property type="match status" value="1"/>
</dbReference>
<reference evidence="1" key="1">
    <citation type="submission" date="2020-08" db="EMBL/GenBank/DDBJ databases">
        <title>Multicomponent nature underlies the extraordinary mechanical properties of spider dragline silk.</title>
        <authorList>
            <person name="Kono N."/>
            <person name="Nakamura H."/>
            <person name="Mori M."/>
            <person name="Yoshida Y."/>
            <person name="Ohtoshi R."/>
            <person name="Malay A.D."/>
            <person name="Moran D.A.P."/>
            <person name="Tomita M."/>
            <person name="Numata K."/>
            <person name="Arakawa K."/>
        </authorList>
    </citation>
    <scope>NUCLEOTIDE SEQUENCE</scope>
</reference>
<organism evidence="1 2">
    <name type="scientific">Nephila pilipes</name>
    <name type="common">Giant wood spider</name>
    <name type="synonym">Nephila maculata</name>
    <dbReference type="NCBI Taxonomy" id="299642"/>
    <lineage>
        <taxon>Eukaryota</taxon>
        <taxon>Metazoa</taxon>
        <taxon>Ecdysozoa</taxon>
        <taxon>Arthropoda</taxon>
        <taxon>Chelicerata</taxon>
        <taxon>Arachnida</taxon>
        <taxon>Araneae</taxon>
        <taxon>Araneomorphae</taxon>
        <taxon>Entelegynae</taxon>
        <taxon>Araneoidea</taxon>
        <taxon>Nephilidae</taxon>
        <taxon>Nephila</taxon>
    </lineage>
</organism>
<comment type="caution">
    <text evidence="1">The sequence shown here is derived from an EMBL/GenBank/DDBJ whole genome shotgun (WGS) entry which is preliminary data.</text>
</comment>
<accession>A0A8X6QF41</accession>
<sequence length="142" mass="16770">MQSTNRIEARLRHLPLRDIRQSPQGAIHVVSSEKEDQRRGSAEFKLSAQGFESLPDRVKCILKFPEPTTQLRHYLDPFNFYRRCIPKFVDILDLVVKLLEGHKNKKKRPRSNARNSIEQLEWNDDANLSFRIPKWRLLIPLI</sequence>
<dbReference type="OrthoDB" id="41323at2759"/>
<evidence type="ECO:0000313" key="1">
    <source>
        <dbReference type="EMBL" id="GFU15735.1"/>
    </source>
</evidence>
<dbReference type="Proteomes" id="UP000887013">
    <property type="component" value="Unassembled WGS sequence"/>
</dbReference>
<dbReference type="InterPro" id="IPR043128">
    <property type="entry name" value="Rev_trsase/Diguanyl_cyclase"/>
</dbReference>
<evidence type="ECO:0000313" key="2">
    <source>
        <dbReference type="Proteomes" id="UP000887013"/>
    </source>
</evidence>
<proteinExistence type="predicted"/>
<dbReference type="InterPro" id="IPR043502">
    <property type="entry name" value="DNA/RNA_pol_sf"/>
</dbReference>
<dbReference type="SUPFAM" id="SSF56672">
    <property type="entry name" value="DNA/RNA polymerases"/>
    <property type="match status" value="1"/>
</dbReference>
<protein>
    <submittedName>
        <fullName evidence="1">Transposon Ty3-I Gag-Pol polyprotein</fullName>
    </submittedName>
</protein>
<name>A0A8X6QF41_NEPPI</name>
<dbReference type="EMBL" id="BMAW01079550">
    <property type="protein sequence ID" value="GFU15735.1"/>
    <property type="molecule type" value="Genomic_DNA"/>
</dbReference>
<dbReference type="AlphaFoldDB" id="A0A8X6QF41"/>
<gene>
    <name evidence="1" type="primary">TY3B-I_804</name>
    <name evidence="1" type="ORF">NPIL_559331</name>
</gene>
<dbReference type="GO" id="GO:0071897">
    <property type="term" value="P:DNA biosynthetic process"/>
    <property type="evidence" value="ECO:0007669"/>
    <property type="project" value="UniProtKB-ARBA"/>
</dbReference>
<keyword evidence="2" id="KW-1185">Reference proteome</keyword>